<comment type="caution">
    <text evidence="1">The sequence shown here is derived from an EMBL/GenBank/DDBJ whole genome shotgun (WGS) entry which is preliminary data.</text>
</comment>
<gene>
    <name evidence="1" type="ORF">theurythT_23690</name>
</gene>
<reference evidence="1 2" key="1">
    <citation type="submission" date="2023-03" db="EMBL/GenBank/DDBJ databases">
        <title>Draft genome sequence of Thalassotalea eurytherma JCM 18482T.</title>
        <authorList>
            <person name="Sawabe T."/>
        </authorList>
    </citation>
    <scope>NUCLEOTIDE SEQUENCE [LARGE SCALE GENOMIC DNA]</scope>
    <source>
        <strain evidence="1 2">JCM 18482</strain>
    </source>
</reference>
<dbReference type="EMBL" id="BSSU01000011">
    <property type="protein sequence ID" value="GLX82917.1"/>
    <property type="molecule type" value="Genomic_DNA"/>
</dbReference>
<evidence type="ECO:0000313" key="2">
    <source>
        <dbReference type="Proteomes" id="UP001157133"/>
    </source>
</evidence>
<sequence>MNDHTYKITAQDNILFVDASGPFDFDTMLQYKSETLEAIEKLKHEPWGCIACFHGSGVFSPEAEEELVLLTRERMRKNMAALATVIQDSRQADIQQMQLSRVYESCNTKYHIFSDVKAAKTWLANYLKKQPN</sequence>
<evidence type="ECO:0008006" key="3">
    <source>
        <dbReference type="Google" id="ProtNLM"/>
    </source>
</evidence>
<organism evidence="1 2">
    <name type="scientific">Thalassotalea eurytherma</name>
    <dbReference type="NCBI Taxonomy" id="1144278"/>
    <lineage>
        <taxon>Bacteria</taxon>
        <taxon>Pseudomonadati</taxon>
        <taxon>Pseudomonadota</taxon>
        <taxon>Gammaproteobacteria</taxon>
        <taxon>Alteromonadales</taxon>
        <taxon>Colwelliaceae</taxon>
        <taxon>Thalassotalea</taxon>
    </lineage>
</organism>
<protein>
    <recommendedName>
        <fullName evidence="3">STAS/SEC14 domain-containing protein</fullName>
    </recommendedName>
</protein>
<proteinExistence type="predicted"/>
<dbReference type="Proteomes" id="UP001157133">
    <property type="component" value="Unassembled WGS sequence"/>
</dbReference>
<dbReference type="RefSeq" id="WP_284208304.1">
    <property type="nucleotide sequence ID" value="NZ_BSSU01000011.1"/>
</dbReference>
<keyword evidence="2" id="KW-1185">Reference proteome</keyword>
<evidence type="ECO:0000313" key="1">
    <source>
        <dbReference type="EMBL" id="GLX82917.1"/>
    </source>
</evidence>
<name>A0ABQ6H475_9GAMM</name>
<accession>A0ABQ6H475</accession>